<evidence type="ECO:0000256" key="1">
    <source>
        <dbReference type="SAM" id="MobiDB-lite"/>
    </source>
</evidence>
<accession>D4YXE0</accession>
<keyword evidence="3" id="KW-1185">Reference proteome</keyword>
<dbReference type="Proteomes" id="UP000007753">
    <property type="component" value="Chromosome 1"/>
</dbReference>
<dbReference type="KEGG" id="sjp:SJA_C1-01880"/>
<dbReference type="EMBL" id="AP010803">
    <property type="protein sequence ID" value="BAI95022.1"/>
    <property type="molecule type" value="Genomic_DNA"/>
</dbReference>
<reference evidence="2 3" key="1">
    <citation type="journal article" date="2010" name="J. Bacteriol.">
        <title>Complete genome sequence of the representative gamma-hexachlorocyclohexane-degrading bacterium Sphingobium japonicum UT26.</title>
        <authorList>
            <person name="Nagata Y."/>
            <person name="Ohtsubo Y."/>
            <person name="Endo R."/>
            <person name="Ichikawa N."/>
            <person name="Ankai A."/>
            <person name="Oguchi A."/>
            <person name="Fukui S."/>
            <person name="Fujita N."/>
            <person name="Tsuda M."/>
        </authorList>
    </citation>
    <scope>NUCLEOTIDE SEQUENCE [LARGE SCALE GENOMIC DNA]</scope>
    <source>
        <strain evidence="3">DSM 16413 / CCM 7287 / MTCC 6362 / UT26 / NBRC 101211 / UT26S</strain>
    </source>
</reference>
<evidence type="ECO:0000313" key="2">
    <source>
        <dbReference type="EMBL" id="BAI95022.1"/>
    </source>
</evidence>
<gene>
    <name evidence="2" type="ordered locus">SJA_C1-01880</name>
</gene>
<dbReference type="HOGENOM" id="CLU_1824087_0_0_5"/>
<organism evidence="2 3">
    <name type="scientific">Sphingobium indicum (strain DSM 16413 / CCM 7287 / MTCC 6362 / UT26 / NBRC 101211 / UT26S)</name>
    <name type="common">Sphingobium japonicum</name>
    <dbReference type="NCBI Taxonomy" id="452662"/>
    <lineage>
        <taxon>Bacteria</taxon>
        <taxon>Pseudomonadati</taxon>
        <taxon>Pseudomonadota</taxon>
        <taxon>Alphaproteobacteria</taxon>
        <taxon>Sphingomonadales</taxon>
        <taxon>Sphingomonadaceae</taxon>
        <taxon>Sphingobium</taxon>
    </lineage>
</organism>
<protein>
    <submittedName>
        <fullName evidence="2">Uncharacterized protein</fullName>
    </submittedName>
</protein>
<feature type="region of interest" description="Disordered" evidence="1">
    <location>
        <begin position="33"/>
        <end position="74"/>
    </location>
</feature>
<evidence type="ECO:0000313" key="3">
    <source>
        <dbReference type="Proteomes" id="UP000007753"/>
    </source>
</evidence>
<name>D4YXE0_SPHIU</name>
<dbReference type="AlphaFoldDB" id="D4YXE0"/>
<proteinExistence type="predicted"/>
<sequence length="141" mass="15318">MGSGPTPFLPIERWGGGPREAWWRGMGHDLRISPSTTRFASGPPPHASRREELTSAIGHPKTFPSRKREGLGVGATPDLIRGSFWLGPLQNNADVAPAHPLTPSRLREGERPLPTHAVRRLSTSLETSRGQVTFATTHGMS</sequence>
<dbReference type="STRING" id="452662.SJA_C1-01880"/>